<organism evidence="1 2">
    <name type="scientific">Pristionchus mayeri</name>
    <dbReference type="NCBI Taxonomy" id="1317129"/>
    <lineage>
        <taxon>Eukaryota</taxon>
        <taxon>Metazoa</taxon>
        <taxon>Ecdysozoa</taxon>
        <taxon>Nematoda</taxon>
        <taxon>Chromadorea</taxon>
        <taxon>Rhabditida</taxon>
        <taxon>Rhabditina</taxon>
        <taxon>Diplogasteromorpha</taxon>
        <taxon>Diplogasteroidea</taxon>
        <taxon>Neodiplogasteridae</taxon>
        <taxon>Pristionchus</taxon>
    </lineage>
</organism>
<sequence>LVVRRIDWSSEGFGSHGTIPVARPSESCSCVHGESTRSQSEPYSLRPELPSMALLAVQLVLVGSTCDRVKHLVAHTALEAHLVPLVSACAHF</sequence>
<evidence type="ECO:0000313" key="2">
    <source>
        <dbReference type="Proteomes" id="UP001328107"/>
    </source>
</evidence>
<protein>
    <submittedName>
        <fullName evidence="1">Uncharacterized protein</fullName>
    </submittedName>
</protein>
<keyword evidence="2" id="KW-1185">Reference proteome</keyword>
<reference evidence="2" key="1">
    <citation type="submission" date="2022-10" db="EMBL/GenBank/DDBJ databases">
        <title>Genome assembly of Pristionchus species.</title>
        <authorList>
            <person name="Yoshida K."/>
            <person name="Sommer R.J."/>
        </authorList>
    </citation>
    <scope>NUCLEOTIDE SEQUENCE [LARGE SCALE GENOMIC DNA]</scope>
    <source>
        <strain evidence="2">RS5460</strain>
    </source>
</reference>
<accession>A0AAN4ZIB0</accession>
<comment type="caution">
    <text evidence="1">The sequence shown here is derived from an EMBL/GenBank/DDBJ whole genome shotgun (WGS) entry which is preliminary data.</text>
</comment>
<evidence type="ECO:0000313" key="1">
    <source>
        <dbReference type="EMBL" id="GMR41857.1"/>
    </source>
</evidence>
<dbReference type="Proteomes" id="UP001328107">
    <property type="component" value="Unassembled WGS sequence"/>
</dbReference>
<feature type="non-terminal residue" evidence="1">
    <location>
        <position position="92"/>
    </location>
</feature>
<name>A0AAN4ZIB0_9BILA</name>
<gene>
    <name evidence="1" type="ORF">PMAYCL1PPCAC_12052</name>
</gene>
<feature type="non-terminal residue" evidence="1">
    <location>
        <position position="1"/>
    </location>
</feature>
<dbReference type="EMBL" id="BTRK01000003">
    <property type="protein sequence ID" value="GMR41857.1"/>
    <property type="molecule type" value="Genomic_DNA"/>
</dbReference>
<proteinExistence type="predicted"/>
<dbReference type="AlphaFoldDB" id="A0AAN4ZIB0"/>